<proteinExistence type="predicted"/>
<comment type="caution">
    <text evidence="1">The sequence shown here is derived from an EMBL/GenBank/DDBJ whole genome shotgun (WGS) entry which is preliminary data.</text>
</comment>
<evidence type="ECO:0008006" key="3">
    <source>
        <dbReference type="Google" id="ProtNLM"/>
    </source>
</evidence>
<dbReference type="EMBL" id="MWQY01000012">
    <property type="protein sequence ID" value="ORC34644.1"/>
    <property type="molecule type" value="Genomic_DNA"/>
</dbReference>
<evidence type="ECO:0000313" key="1">
    <source>
        <dbReference type="EMBL" id="ORC34644.1"/>
    </source>
</evidence>
<dbReference type="SUPFAM" id="SSF110849">
    <property type="entry name" value="ParB/Sulfiredoxin"/>
    <property type="match status" value="1"/>
</dbReference>
<keyword evidence="2" id="KW-1185">Reference proteome</keyword>
<protein>
    <recommendedName>
        <fullName evidence="3">ParB/Sulfiredoxin domain-containing protein</fullName>
    </recommendedName>
</protein>
<reference evidence="1 2" key="1">
    <citation type="submission" date="2017-03" db="EMBL/GenBank/DDBJ databases">
        <title>Draft Genome sequence of Marispirochaeta sp. strain JC444.</title>
        <authorList>
            <person name="Shivani Y."/>
            <person name="Subhash Y."/>
            <person name="Sasikala C."/>
            <person name="Ramana C."/>
        </authorList>
    </citation>
    <scope>NUCLEOTIDE SEQUENCE [LARGE SCALE GENOMIC DNA]</scope>
    <source>
        <strain evidence="1 2">JC444</strain>
    </source>
</reference>
<sequence length="300" mass="35172">MLLVIMLMKLKRKILGTVRKRLNTLKLGEKSEPVLQDPREFLYSNLIPRFTVELPVKKGRYLGWFDLDREGFSPIILALHNWNQNGKNKESFYGILALYAKVVVIDNPNKKLFFNSEFTVFPEKSEARRMIYPWDTGSVESRYNEHLEKVRKENKKYGLMNSFESIGDINSCSDKKLKMEAERFCRLAESIGEYGYKKQPRGQISGSVYLAGPEYVWAVDGGHHRAPVLSYLGYERIPVVVRRFVRREEVAFWPQVVSGLYSEEAALHVFDNFFYSRQPDSFNEWKEHPVVEEIRRKNIK</sequence>
<evidence type="ECO:0000313" key="2">
    <source>
        <dbReference type="Proteomes" id="UP000192343"/>
    </source>
</evidence>
<name>A0A1Y1RWP9_9SPIO</name>
<dbReference type="AlphaFoldDB" id="A0A1Y1RWP9"/>
<accession>A0A1Y1RWP9</accession>
<dbReference type="Proteomes" id="UP000192343">
    <property type="component" value="Unassembled WGS sequence"/>
</dbReference>
<dbReference type="InterPro" id="IPR036086">
    <property type="entry name" value="ParB/Sulfiredoxin_sf"/>
</dbReference>
<organism evidence="1 2">
    <name type="scientific">Marispirochaeta aestuarii</name>
    <dbReference type="NCBI Taxonomy" id="1963862"/>
    <lineage>
        <taxon>Bacteria</taxon>
        <taxon>Pseudomonadati</taxon>
        <taxon>Spirochaetota</taxon>
        <taxon>Spirochaetia</taxon>
        <taxon>Spirochaetales</taxon>
        <taxon>Spirochaetaceae</taxon>
        <taxon>Marispirochaeta</taxon>
    </lineage>
</organism>
<dbReference type="STRING" id="1963862.B4O97_11900"/>
<gene>
    <name evidence="1" type="ORF">B4O97_11900</name>
</gene>